<sequence length="405" mass="48262">MTTMISNLPRDLIEEILSRVPLKSMRTLRLTCKKWGTILRSESFTKLHISKATTREGESTMITLINNQLYLTSVVVRNDVDPYTEPRGKLMSERQVKISQVFYCEGLLLCILNETTVTRFVVWNPYLGQTRWIKPRYSHRKDMFGKDRFHYSLGYVSKKSCRSHKFLRFIDYHRYQYVHQFFWYEIYDFDSDLWTTLDVTPHWFIPYKNSGISLKGNTYWAAEKRENDYSKYLICFDFTRERFGPLLPLPFSVRDHAYMILSCVKEEKLAALIQRHETHVHEFEIWITTKLEDEMVSWSMFLRINTWAIRHESFVIDEEKKITMGSNKNLRTINIIGEAGYFRELDLGEHVENNCLSHVCSYVPSSVQIKELAQGNRKKRQSNLENRRFKQNMSRLVAFEKAVRR</sequence>
<dbReference type="SMART" id="SM00256">
    <property type="entry name" value="FBOX"/>
    <property type="match status" value="1"/>
</dbReference>
<dbReference type="PROSITE" id="PS50181">
    <property type="entry name" value="FBOX"/>
    <property type="match status" value="1"/>
</dbReference>
<feature type="domain" description="F-box" evidence="1">
    <location>
        <begin position="2"/>
        <end position="47"/>
    </location>
</feature>
<reference evidence="2" key="1">
    <citation type="journal article" date="2014" name="Nat. Commun.">
        <title>The emerging biofuel crop Camelina sativa retains a highly undifferentiated hexaploid genome structure.</title>
        <authorList>
            <person name="Kagale S."/>
            <person name="Koh C."/>
            <person name="Nixon J."/>
            <person name="Bollina V."/>
            <person name="Clarke W.E."/>
            <person name="Tuteja R."/>
            <person name="Spillane C."/>
            <person name="Robinson S.J."/>
            <person name="Links M.G."/>
            <person name="Clarke C."/>
            <person name="Higgins E.E."/>
            <person name="Huebert T."/>
            <person name="Sharpe A.G."/>
            <person name="Parkin I.A."/>
        </authorList>
    </citation>
    <scope>NUCLEOTIDE SEQUENCE [LARGE SCALE GENOMIC DNA]</scope>
    <source>
        <strain evidence="2">cv. DH55</strain>
    </source>
</reference>
<gene>
    <name evidence="3" type="primary">LOC104759845</name>
</gene>
<dbReference type="InterPro" id="IPR036047">
    <property type="entry name" value="F-box-like_dom_sf"/>
</dbReference>
<dbReference type="CDD" id="cd22157">
    <property type="entry name" value="F-box_AtFBW1-like"/>
    <property type="match status" value="1"/>
</dbReference>
<dbReference type="Pfam" id="PF00646">
    <property type="entry name" value="F-box"/>
    <property type="match status" value="1"/>
</dbReference>
<evidence type="ECO:0000313" key="2">
    <source>
        <dbReference type="Proteomes" id="UP000694864"/>
    </source>
</evidence>
<dbReference type="SUPFAM" id="SSF81383">
    <property type="entry name" value="F-box domain"/>
    <property type="match status" value="1"/>
</dbReference>
<dbReference type="InterPro" id="IPR001810">
    <property type="entry name" value="F-box_dom"/>
</dbReference>
<dbReference type="Proteomes" id="UP000694864">
    <property type="component" value="Chromosome 17"/>
</dbReference>
<reference evidence="3" key="2">
    <citation type="submission" date="2025-08" db="UniProtKB">
        <authorList>
            <consortium name="RefSeq"/>
        </authorList>
    </citation>
    <scope>IDENTIFICATION</scope>
    <source>
        <tissue evidence="3">Leaf</tissue>
    </source>
</reference>
<keyword evidence="2" id="KW-1185">Reference proteome</keyword>
<dbReference type="PANTHER" id="PTHR31672:SF10">
    <property type="entry name" value="F-BOX DOMAIN-CONTAINING PROTEIN"/>
    <property type="match status" value="1"/>
</dbReference>
<organism evidence="2 3">
    <name type="scientific">Camelina sativa</name>
    <name type="common">False flax</name>
    <name type="synonym">Myagrum sativum</name>
    <dbReference type="NCBI Taxonomy" id="90675"/>
    <lineage>
        <taxon>Eukaryota</taxon>
        <taxon>Viridiplantae</taxon>
        <taxon>Streptophyta</taxon>
        <taxon>Embryophyta</taxon>
        <taxon>Tracheophyta</taxon>
        <taxon>Spermatophyta</taxon>
        <taxon>Magnoliopsida</taxon>
        <taxon>eudicotyledons</taxon>
        <taxon>Gunneridae</taxon>
        <taxon>Pentapetalae</taxon>
        <taxon>rosids</taxon>
        <taxon>malvids</taxon>
        <taxon>Brassicales</taxon>
        <taxon>Brassicaceae</taxon>
        <taxon>Camelineae</taxon>
        <taxon>Camelina</taxon>
    </lineage>
</organism>
<dbReference type="RefSeq" id="XP_010481027.1">
    <property type="nucleotide sequence ID" value="XM_010482725.1"/>
</dbReference>
<dbReference type="InterPro" id="IPR006527">
    <property type="entry name" value="F-box-assoc_dom_typ1"/>
</dbReference>
<dbReference type="InterPro" id="IPR017451">
    <property type="entry name" value="F-box-assoc_interact_dom"/>
</dbReference>
<dbReference type="Gene3D" id="1.20.1280.50">
    <property type="match status" value="1"/>
</dbReference>
<protein>
    <submittedName>
        <fullName evidence="3">F-box/kelch-repeat protein At1g48625-like</fullName>
    </submittedName>
</protein>
<accession>A0ABM0X5H5</accession>
<dbReference type="Pfam" id="PF07734">
    <property type="entry name" value="FBA_1"/>
    <property type="match status" value="1"/>
</dbReference>
<name>A0ABM0X5H5_CAMSA</name>
<dbReference type="InterPro" id="IPR050796">
    <property type="entry name" value="SCF_F-box_component"/>
</dbReference>
<evidence type="ECO:0000313" key="3">
    <source>
        <dbReference type="RefSeq" id="XP_010481027.1"/>
    </source>
</evidence>
<dbReference type="GeneID" id="104759845"/>
<proteinExistence type="predicted"/>
<dbReference type="PANTHER" id="PTHR31672">
    <property type="entry name" value="BNACNNG10540D PROTEIN"/>
    <property type="match status" value="1"/>
</dbReference>
<dbReference type="NCBIfam" id="TIGR01640">
    <property type="entry name" value="F_box_assoc_1"/>
    <property type="match status" value="1"/>
</dbReference>
<evidence type="ECO:0000259" key="1">
    <source>
        <dbReference type="PROSITE" id="PS50181"/>
    </source>
</evidence>